<accession>A0AA88AJ42</accession>
<evidence type="ECO:0000313" key="2">
    <source>
        <dbReference type="Proteomes" id="UP001187192"/>
    </source>
</evidence>
<evidence type="ECO:0000313" key="1">
    <source>
        <dbReference type="EMBL" id="GMN54047.1"/>
    </source>
</evidence>
<gene>
    <name evidence="1" type="ORF">TIFTF001_023180</name>
</gene>
<organism evidence="1 2">
    <name type="scientific">Ficus carica</name>
    <name type="common">Common fig</name>
    <dbReference type="NCBI Taxonomy" id="3494"/>
    <lineage>
        <taxon>Eukaryota</taxon>
        <taxon>Viridiplantae</taxon>
        <taxon>Streptophyta</taxon>
        <taxon>Embryophyta</taxon>
        <taxon>Tracheophyta</taxon>
        <taxon>Spermatophyta</taxon>
        <taxon>Magnoliopsida</taxon>
        <taxon>eudicotyledons</taxon>
        <taxon>Gunneridae</taxon>
        <taxon>Pentapetalae</taxon>
        <taxon>rosids</taxon>
        <taxon>fabids</taxon>
        <taxon>Rosales</taxon>
        <taxon>Moraceae</taxon>
        <taxon>Ficeae</taxon>
        <taxon>Ficus</taxon>
    </lineage>
</organism>
<dbReference type="Proteomes" id="UP001187192">
    <property type="component" value="Unassembled WGS sequence"/>
</dbReference>
<dbReference type="EMBL" id="BTGU01000049">
    <property type="protein sequence ID" value="GMN54047.1"/>
    <property type="molecule type" value="Genomic_DNA"/>
</dbReference>
<sequence>MRVTCRCVSLEQQTQNLGQPVSSLMAILDTRQWGMAWLTVKLRVGYRYTF</sequence>
<reference evidence="1" key="1">
    <citation type="submission" date="2023-07" db="EMBL/GenBank/DDBJ databases">
        <title>draft genome sequence of fig (Ficus carica).</title>
        <authorList>
            <person name="Takahashi T."/>
            <person name="Nishimura K."/>
        </authorList>
    </citation>
    <scope>NUCLEOTIDE SEQUENCE</scope>
</reference>
<dbReference type="AlphaFoldDB" id="A0AA88AJ42"/>
<proteinExistence type="predicted"/>
<name>A0AA88AJ42_FICCA</name>
<keyword evidence="2" id="KW-1185">Reference proteome</keyword>
<comment type="caution">
    <text evidence="1">The sequence shown here is derived from an EMBL/GenBank/DDBJ whole genome shotgun (WGS) entry which is preliminary data.</text>
</comment>
<protein>
    <submittedName>
        <fullName evidence="1">Uncharacterized protein</fullName>
    </submittedName>
</protein>